<evidence type="ECO:0000256" key="1">
    <source>
        <dbReference type="ARBA" id="ARBA00037217"/>
    </source>
</evidence>
<accession>A0ABT6CDB3</accession>
<comment type="subunit">
    <text evidence="2">Interacts with COX5B; this interaction may contribute to localize PYROXD2 to the inner face of the inner mitochondrial membrane.</text>
</comment>
<dbReference type="PANTHER" id="PTHR10668:SF105">
    <property type="entry name" value="DEHYDROGENASE-RELATED"/>
    <property type="match status" value="1"/>
</dbReference>
<proteinExistence type="predicted"/>
<dbReference type="SUPFAM" id="SSF51905">
    <property type="entry name" value="FAD/NAD(P)-binding domain"/>
    <property type="match status" value="1"/>
</dbReference>
<evidence type="ECO:0000259" key="4">
    <source>
        <dbReference type="Pfam" id="PF01593"/>
    </source>
</evidence>
<comment type="caution">
    <text evidence="5">The sequence shown here is derived from an EMBL/GenBank/DDBJ whole genome shotgun (WGS) entry which is preliminary data.</text>
</comment>
<comment type="function">
    <text evidence="1">Probable oxidoreductase that may play a role as regulator of mitochondrial function.</text>
</comment>
<gene>
    <name evidence="5" type="ORF">POM99_01760</name>
</gene>
<organism evidence="5 6">
    <name type="scientific">Novosphingobium cyanobacteriorum</name>
    <dbReference type="NCBI Taxonomy" id="3024215"/>
    <lineage>
        <taxon>Bacteria</taxon>
        <taxon>Pseudomonadati</taxon>
        <taxon>Pseudomonadota</taxon>
        <taxon>Alphaproteobacteria</taxon>
        <taxon>Sphingomonadales</taxon>
        <taxon>Sphingomonadaceae</taxon>
        <taxon>Novosphingobium</taxon>
    </lineage>
</organism>
<dbReference type="Gene3D" id="3.50.50.60">
    <property type="entry name" value="FAD/NAD(P)-binding domain"/>
    <property type="match status" value="2"/>
</dbReference>
<dbReference type="Pfam" id="PF01593">
    <property type="entry name" value="Amino_oxidase"/>
    <property type="match status" value="1"/>
</dbReference>
<dbReference type="InterPro" id="IPR002937">
    <property type="entry name" value="Amino_oxidase"/>
</dbReference>
<evidence type="ECO:0000313" key="5">
    <source>
        <dbReference type="EMBL" id="MDF8331915.1"/>
    </source>
</evidence>
<keyword evidence="6" id="KW-1185">Reference proteome</keyword>
<feature type="domain" description="Amine oxidase" evidence="4">
    <location>
        <begin position="21"/>
        <end position="355"/>
    </location>
</feature>
<evidence type="ECO:0000256" key="2">
    <source>
        <dbReference type="ARBA" id="ARBA00038825"/>
    </source>
</evidence>
<evidence type="ECO:0000313" key="6">
    <source>
        <dbReference type="Proteomes" id="UP001222770"/>
    </source>
</evidence>
<dbReference type="RefSeq" id="WP_277275051.1">
    <property type="nucleotide sequence ID" value="NZ_JAROCY010000001.1"/>
</dbReference>
<sequence length="532" mass="56961">MGADRAADADFVIVGSGINALVCGAALVLRGHSVLMLEREDQPGGCIRTEELTLPGFRHDTLSTLYPLFLTAPHYAELGPELARHGLVFRNSPTPTAVVRPDGASLIFRTDRAANTAALEACAPGDGDAYARAMAEVERIAPLVFGLLGGRLWSWQTIRLLLGEARRQGIRGLARTFGLMLRSSRAWLEQDFRAGLSRGLFAPWVLHVGLSPESTASALMNRLVLFSLEAVGSPMVEGGSARIVEAFAGLIAEKGGRIRTGTDVERVLVEGGRARGVRLRGGEVLRARKAVIASVTPTQLYERLLVEAPVDDAAREEAGAFRYGRGEMQIHLALSEPPAWPDPALQNVAMLHLTPGLDAVSRAVNEAERGLLPADATIVVAQPVAVDPTRAPEGKWIFWIQLQELPRDGCLTGDALGEIAIPEDGHWTEAVREAYADRIVDRLCMLIPNLRESILARHAISPADLQRLNINLVGGDPYGGDCALDQFMVWRPGATPANHATAVPGLYQIGASTHPGPGLGGMSGYMVAKLLG</sequence>
<name>A0ABT6CDB3_9SPHN</name>
<dbReference type="Proteomes" id="UP001222770">
    <property type="component" value="Unassembled WGS sequence"/>
</dbReference>
<dbReference type="InterPro" id="IPR036188">
    <property type="entry name" value="FAD/NAD-bd_sf"/>
</dbReference>
<evidence type="ECO:0000256" key="3">
    <source>
        <dbReference type="ARBA" id="ARBA00040298"/>
    </source>
</evidence>
<protein>
    <recommendedName>
        <fullName evidence="3">Pyridine nucleotide-disulfide oxidoreductase domain-containing protein 2</fullName>
    </recommendedName>
</protein>
<dbReference type="EMBL" id="JAROCY010000001">
    <property type="protein sequence ID" value="MDF8331915.1"/>
    <property type="molecule type" value="Genomic_DNA"/>
</dbReference>
<dbReference type="PANTHER" id="PTHR10668">
    <property type="entry name" value="PHYTOENE DEHYDROGENASE"/>
    <property type="match status" value="1"/>
</dbReference>
<reference evidence="5 6" key="1">
    <citation type="submission" date="2023-03" db="EMBL/GenBank/DDBJ databases">
        <title>Novosphingobium cyanobacteriorum sp. nov., isolated from a eutrophic reservoir during the Microcystis bloom period.</title>
        <authorList>
            <person name="Kang M."/>
            <person name="Le V."/>
            <person name="Ko S.-R."/>
            <person name="Lee S.-A."/>
            <person name="Ahn C.-Y."/>
        </authorList>
    </citation>
    <scope>NUCLEOTIDE SEQUENCE [LARGE SCALE GENOMIC DNA]</scope>
    <source>
        <strain evidence="5 6">HBC54</strain>
    </source>
</reference>